<name>A0A926RY42_9BACI</name>
<protein>
    <submittedName>
        <fullName evidence="2">Uncharacterized protein</fullName>
    </submittedName>
</protein>
<feature type="compositionally biased region" description="Basic and acidic residues" evidence="1">
    <location>
        <begin position="28"/>
        <end position="48"/>
    </location>
</feature>
<accession>A0A926RY42</accession>
<dbReference type="EMBL" id="JACXAI010000017">
    <property type="protein sequence ID" value="MBD1381335.1"/>
    <property type="molecule type" value="Genomic_DNA"/>
</dbReference>
<sequence>MKNQQIPEHKMNFTGEVSEALDNMDNNDTNREHVKKEAGAKRNNLKEK</sequence>
<feature type="region of interest" description="Disordered" evidence="1">
    <location>
        <begin position="1"/>
        <end position="48"/>
    </location>
</feature>
<proteinExistence type="predicted"/>
<evidence type="ECO:0000313" key="2">
    <source>
        <dbReference type="EMBL" id="MBD1381335.1"/>
    </source>
</evidence>
<dbReference type="AlphaFoldDB" id="A0A926RY42"/>
<gene>
    <name evidence="2" type="ORF">IC621_13930</name>
</gene>
<evidence type="ECO:0000313" key="3">
    <source>
        <dbReference type="Proteomes" id="UP000626844"/>
    </source>
</evidence>
<keyword evidence="3" id="KW-1185">Reference proteome</keyword>
<organism evidence="2 3">
    <name type="scientific">Metabacillus arenae</name>
    <dbReference type="NCBI Taxonomy" id="2771434"/>
    <lineage>
        <taxon>Bacteria</taxon>
        <taxon>Bacillati</taxon>
        <taxon>Bacillota</taxon>
        <taxon>Bacilli</taxon>
        <taxon>Bacillales</taxon>
        <taxon>Bacillaceae</taxon>
        <taxon>Metabacillus</taxon>
    </lineage>
</organism>
<reference evidence="2" key="1">
    <citation type="submission" date="2020-09" db="EMBL/GenBank/DDBJ databases">
        <title>A novel bacterium of genus Bacillus, isolated from South China Sea.</title>
        <authorList>
            <person name="Huang H."/>
            <person name="Mo K."/>
            <person name="Hu Y."/>
        </authorList>
    </citation>
    <scope>NUCLEOTIDE SEQUENCE</scope>
    <source>
        <strain evidence="2">IB182487</strain>
    </source>
</reference>
<dbReference type="RefSeq" id="WP_191158931.1">
    <property type="nucleotide sequence ID" value="NZ_JACXAI010000017.1"/>
</dbReference>
<dbReference type="Proteomes" id="UP000626844">
    <property type="component" value="Unassembled WGS sequence"/>
</dbReference>
<evidence type="ECO:0000256" key="1">
    <source>
        <dbReference type="SAM" id="MobiDB-lite"/>
    </source>
</evidence>
<comment type="caution">
    <text evidence="2">The sequence shown here is derived from an EMBL/GenBank/DDBJ whole genome shotgun (WGS) entry which is preliminary data.</text>
</comment>